<reference evidence="9 10" key="2">
    <citation type="submission" date="2019-01" db="EMBL/GenBank/DDBJ databases">
        <title>The decoding of complex shrimp genome reveals the adaptation for benthos swimmer, frequently molting mechanism and breeding impact on genome.</title>
        <authorList>
            <person name="Sun Y."/>
            <person name="Gao Y."/>
            <person name="Yu Y."/>
        </authorList>
    </citation>
    <scope>NUCLEOTIDE SEQUENCE [LARGE SCALE GENOMIC DNA]</scope>
    <source>
        <tissue evidence="9">Muscle</tissue>
    </source>
</reference>
<protein>
    <submittedName>
        <fullName evidence="9">FMRFamide receptor</fullName>
    </submittedName>
</protein>
<evidence type="ECO:0000256" key="6">
    <source>
        <dbReference type="SAM" id="MobiDB-lite"/>
    </source>
</evidence>
<dbReference type="InterPro" id="IPR017452">
    <property type="entry name" value="GPCR_Rhodpsn_7TM"/>
</dbReference>
<organism evidence="9 10">
    <name type="scientific">Penaeus vannamei</name>
    <name type="common">Whiteleg shrimp</name>
    <name type="synonym">Litopenaeus vannamei</name>
    <dbReference type="NCBI Taxonomy" id="6689"/>
    <lineage>
        <taxon>Eukaryota</taxon>
        <taxon>Metazoa</taxon>
        <taxon>Ecdysozoa</taxon>
        <taxon>Arthropoda</taxon>
        <taxon>Crustacea</taxon>
        <taxon>Multicrustacea</taxon>
        <taxon>Malacostraca</taxon>
        <taxon>Eumalacostraca</taxon>
        <taxon>Eucarida</taxon>
        <taxon>Decapoda</taxon>
        <taxon>Dendrobranchiata</taxon>
        <taxon>Penaeoidea</taxon>
        <taxon>Penaeidae</taxon>
        <taxon>Penaeus</taxon>
    </lineage>
</organism>
<name>A0A423TGY6_PENVA</name>
<evidence type="ECO:0000256" key="1">
    <source>
        <dbReference type="ARBA" id="ARBA00004370"/>
    </source>
</evidence>
<dbReference type="PANTHER" id="PTHR46273">
    <property type="entry name" value="MYOSUPPRESSIN RECEPTOR 1, ISOFORM B-RELATED"/>
    <property type="match status" value="1"/>
</dbReference>
<dbReference type="EMBL" id="QCYY01001743">
    <property type="protein sequence ID" value="ROT75708.1"/>
    <property type="molecule type" value="Genomic_DNA"/>
</dbReference>
<reference evidence="9 10" key="1">
    <citation type="submission" date="2018-04" db="EMBL/GenBank/DDBJ databases">
        <authorList>
            <person name="Zhang X."/>
            <person name="Yuan J."/>
            <person name="Li F."/>
            <person name="Xiang J."/>
        </authorList>
    </citation>
    <scope>NUCLEOTIDE SEQUENCE [LARGE SCALE GENOMIC DNA]</scope>
    <source>
        <tissue evidence="9">Muscle</tissue>
    </source>
</reference>
<evidence type="ECO:0000256" key="7">
    <source>
        <dbReference type="SAM" id="Phobius"/>
    </source>
</evidence>
<feature type="transmembrane region" description="Helical" evidence="7">
    <location>
        <begin position="79"/>
        <end position="98"/>
    </location>
</feature>
<evidence type="ECO:0000256" key="3">
    <source>
        <dbReference type="ARBA" id="ARBA00022692"/>
    </source>
</evidence>
<keyword evidence="3 7" id="KW-0812">Transmembrane</keyword>
<dbReference type="AlphaFoldDB" id="A0A423TGY6"/>
<comment type="caution">
    <text evidence="9">The sequence shown here is derived from an EMBL/GenBank/DDBJ whole genome shotgun (WGS) entry which is preliminary data.</text>
</comment>
<dbReference type="PROSITE" id="PS50262">
    <property type="entry name" value="G_PROTEIN_RECEP_F1_2"/>
    <property type="match status" value="1"/>
</dbReference>
<keyword evidence="10" id="KW-1185">Reference proteome</keyword>
<feature type="region of interest" description="Disordered" evidence="6">
    <location>
        <begin position="166"/>
        <end position="187"/>
    </location>
</feature>
<dbReference type="GO" id="GO:0008528">
    <property type="term" value="F:G protein-coupled peptide receptor activity"/>
    <property type="evidence" value="ECO:0007669"/>
    <property type="project" value="InterPro"/>
</dbReference>
<dbReference type="OrthoDB" id="5864054at2759"/>
<dbReference type="PRINTS" id="PR00237">
    <property type="entry name" value="GPCRRHODOPSN"/>
</dbReference>
<dbReference type="Gene3D" id="1.20.1070.10">
    <property type="entry name" value="Rhodopsin 7-helix transmembrane proteins"/>
    <property type="match status" value="1"/>
</dbReference>
<evidence type="ECO:0000313" key="9">
    <source>
        <dbReference type="EMBL" id="ROT75708.1"/>
    </source>
</evidence>
<evidence type="ECO:0000313" key="10">
    <source>
        <dbReference type="Proteomes" id="UP000283509"/>
    </source>
</evidence>
<comment type="similarity">
    <text evidence="2">Belongs to the G-protein coupled receptor 1 family.</text>
</comment>
<feature type="transmembrane region" description="Helical" evidence="7">
    <location>
        <begin position="110"/>
        <end position="130"/>
    </location>
</feature>
<dbReference type="Pfam" id="PF10324">
    <property type="entry name" value="7TM_GPCR_Srw"/>
    <property type="match status" value="1"/>
</dbReference>
<evidence type="ECO:0000256" key="4">
    <source>
        <dbReference type="ARBA" id="ARBA00022989"/>
    </source>
</evidence>
<accession>A0A423TGY6</accession>
<proteinExistence type="inferred from homology"/>
<feature type="domain" description="G-protein coupled receptors family 1 profile" evidence="8">
    <location>
        <begin position="90"/>
        <end position="128"/>
    </location>
</feature>
<dbReference type="InterPro" id="IPR000276">
    <property type="entry name" value="GPCR_Rhodpsn"/>
</dbReference>
<dbReference type="InterPro" id="IPR019427">
    <property type="entry name" value="7TM_GPCR_serpentine_rcpt_Srw"/>
</dbReference>
<keyword evidence="5 7" id="KW-0472">Membrane</keyword>
<evidence type="ECO:0000256" key="5">
    <source>
        <dbReference type="ARBA" id="ARBA00023136"/>
    </source>
</evidence>
<evidence type="ECO:0000256" key="2">
    <source>
        <dbReference type="ARBA" id="ARBA00010663"/>
    </source>
</evidence>
<keyword evidence="9" id="KW-0675">Receptor</keyword>
<dbReference type="SUPFAM" id="SSF81321">
    <property type="entry name" value="Family A G protein-coupled receptor-like"/>
    <property type="match status" value="1"/>
</dbReference>
<dbReference type="InterPro" id="IPR053219">
    <property type="entry name" value="GPCR_Dmsr-1"/>
</dbReference>
<dbReference type="Proteomes" id="UP000283509">
    <property type="component" value="Unassembled WGS sequence"/>
</dbReference>
<sequence>MDHGDVSLAELVSQLPKELQQLALNLTPEDTEFFKTLFENRSRPAYVNTTTHAQYNQSKAYQYCHFDFVDWYSGWHSRLALCIALFGAVANILTMTTLTRKNMATPTNLILVGLAVADLMVVLEYVPYAASKLLGGQQLKESWEHALYVLVHAHLSQVCHTVSRGGGKVGGGGSGESELGGGEGYGE</sequence>
<dbReference type="PANTHER" id="PTHR46273:SF4">
    <property type="entry name" value="AT19640P"/>
    <property type="match status" value="1"/>
</dbReference>
<keyword evidence="4 7" id="KW-1133">Transmembrane helix</keyword>
<comment type="subcellular location">
    <subcellularLocation>
        <location evidence="1">Membrane</location>
    </subcellularLocation>
</comment>
<gene>
    <name evidence="9" type="ORF">C7M84_005743</name>
</gene>
<evidence type="ECO:0000259" key="8">
    <source>
        <dbReference type="PROSITE" id="PS50262"/>
    </source>
</evidence>
<dbReference type="GO" id="GO:0005886">
    <property type="term" value="C:plasma membrane"/>
    <property type="evidence" value="ECO:0007669"/>
    <property type="project" value="TreeGrafter"/>
</dbReference>